<gene>
    <name evidence="6" type="ORF">D1B32_20860</name>
</gene>
<dbReference type="SUPFAM" id="SSF52540">
    <property type="entry name" value="P-loop containing nucleoside triphosphate hydrolases"/>
    <property type="match status" value="1"/>
</dbReference>
<dbReference type="Gene3D" id="3.40.50.300">
    <property type="entry name" value="P-loop containing nucleotide triphosphate hydrolases"/>
    <property type="match status" value="1"/>
</dbReference>
<dbReference type="Pfam" id="PF00005">
    <property type="entry name" value="ABC_tran"/>
    <property type="match status" value="1"/>
</dbReference>
<dbReference type="PANTHER" id="PTHR43335">
    <property type="entry name" value="ABC TRANSPORTER, ATP-BINDING PROTEIN"/>
    <property type="match status" value="1"/>
</dbReference>
<dbReference type="PANTHER" id="PTHR43335:SF4">
    <property type="entry name" value="ABC TRANSPORTER, ATP-BINDING PROTEIN"/>
    <property type="match status" value="1"/>
</dbReference>
<evidence type="ECO:0000256" key="4">
    <source>
        <dbReference type="ARBA" id="ARBA00022840"/>
    </source>
</evidence>
<keyword evidence="3" id="KW-0547">Nucleotide-binding</keyword>
<name>A0A417YAN6_9BACI</name>
<evidence type="ECO:0000313" key="7">
    <source>
        <dbReference type="Proteomes" id="UP000285456"/>
    </source>
</evidence>
<evidence type="ECO:0000256" key="1">
    <source>
        <dbReference type="ARBA" id="ARBA00005417"/>
    </source>
</evidence>
<dbReference type="RefSeq" id="WP_118890350.1">
    <property type="nucleotide sequence ID" value="NZ_PHUT01000021.1"/>
</dbReference>
<dbReference type="InterPro" id="IPR017871">
    <property type="entry name" value="ABC_transporter-like_CS"/>
</dbReference>
<evidence type="ECO:0000313" key="6">
    <source>
        <dbReference type="EMBL" id="RHW29665.1"/>
    </source>
</evidence>
<dbReference type="PROSITE" id="PS50893">
    <property type="entry name" value="ABC_TRANSPORTER_2"/>
    <property type="match status" value="1"/>
</dbReference>
<dbReference type="EMBL" id="QWEH01000021">
    <property type="protein sequence ID" value="RHW29665.1"/>
    <property type="molecule type" value="Genomic_DNA"/>
</dbReference>
<evidence type="ECO:0000256" key="2">
    <source>
        <dbReference type="ARBA" id="ARBA00022448"/>
    </source>
</evidence>
<feature type="domain" description="ABC transporter" evidence="5">
    <location>
        <begin position="6"/>
        <end position="234"/>
    </location>
</feature>
<evidence type="ECO:0000256" key="3">
    <source>
        <dbReference type="ARBA" id="ARBA00022741"/>
    </source>
</evidence>
<dbReference type="InterPro" id="IPR003439">
    <property type="entry name" value="ABC_transporter-like_ATP-bd"/>
</dbReference>
<keyword evidence="4 6" id="KW-0067">ATP-binding</keyword>
<dbReference type="OrthoDB" id="9804819at2"/>
<keyword evidence="7" id="KW-1185">Reference proteome</keyword>
<comment type="similarity">
    <text evidence="1">Belongs to the ABC transporter superfamily.</text>
</comment>
<dbReference type="GO" id="GO:0005524">
    <property type="term" value="F:ATP binding"/>
    <property type="evidence" value="ECO:0007669"/>
    <property type="project" value="UniProtKB-KW"/>
</dbReference>
<dbReference type="Proteomes" id="UP000285456">
    <property type="component" value="Unassembled WGS sequence"/>
</dbReference>
<reference evidence="6 7" key="1">
    <citation type="journal article" date="2007" name="Int. J. Syst. Evol. Microbiol.">
        <title>Oceanobacillus profundus sp. nov., isolated from a deep-sea sediment core.</title>
        <authorList>
            <person name="Kim Y.G."/>
            <person name="Choi D.H."/>
            <person name="Hyun S."/>
            <person name="Cho B.C."/>
        </authorList>
    </citation>
    <scope>NUCLEOTIDE SEQUENCE [LARGE SCALE GENOMIC DNA]</scope>
    <source>
        <strain evidence="6 7">DSM 18246</strain>
    </source>
</reference>
<dbReference type="AlphaFoldDB" id="A0A417YAN6"/>
<dbReference type="InterPro" id="IPR027417">
    <property type="entry name" value="P-loop_NTPase"/>
</dbReference>
<protein>
    <submittedName>
        <fullName evidence="6">ABC transporter ATP-binding protein</fullName>
    </submittedName>
</protein>
<dbReference type="GO" id="GO:0016887">
    <property type="term" value="F:ATP hydrolysis activity"/>
    <property type="evidence" value="ECO:0007669"/>
    <property type="project" value="InterPro"/>
</dbReference>
<evidence type="ECO:0000259" key="5">
    <source>
        <dbReference type="PROSITE" id="PS50893"/>
    </source>
</evidence>
<accession>A0A417YAN6</accession>
<organism evidence="6 7">
    <name type="scientific">Oceanobacillus profundus</name>
    <dbReference type="NCBI Taxonomy" id="372463"/>
    <lineage>
        <taxon>Bacteria</taxon>
        <taxon>Bacillati</taxon>
        <taxon>Bacillota</taxon>
        <taxon>Bacilli</taxon>
        <taxon>Bacillales</taxon>
        <taxon>Bacillaceae</taxon>
        <taxon>Oceanobacillus</taxon>
    </lineage>
</organism>
<dbReference type="PROSITE" id="PS00211">
    <property type="entry name" value="ABC_TRANSPORTER_1"/>
    <property type="match status" value="1"/>
</dbReference>
<comment type="caution">
    <text evidence="6">The sequence shown here is derived from an EMBL/GenBank/DDBJ whole genome shotgun (WGS) entry which is preliminary data.</text>
</comment>
<proteinExistence type="inferred from homology"/>
<keyword evidence="2" id="KW-0813">Transport</keyword>
<sequence length="306" mass="34090">MSEAAMELVDVRKTIGKKEIIKGLSFTIQKGEVFGFIGPNGAGKTTTIRMMVGLMKLTDGDVLIQGNSIKSNYKEAVREVGAIVENPEMYPFMTGEQNLAHYARMIPGITKDRIKEVVEIVGLEKAMKEKVGRYSLGMRQRLGIAQALLHKPSILILDEPTNGLDPAGIREIRRYIRKLAEENNVAVIISSHLLSEIELMCDRIGIIKNGELVATQQVHENVATDNLMQVKIEVSPSEKAIEILKTEFKIQAALEGANLLFQLEKEKIPEVINVFVKHDISVYQVSITKASLEDKFFDLIGENTIE</sequence>
<dbReference type="SMART" id="SM00382">
    <property type="entry name" value="AAA"/>
    <property type="match status" value="1"/>
</dbReference>
<dbReference type="InterPro" id="IPR003593">
    <property type="entry name" value="AAA+_ATPase"/>
</dbReference>